<dbReference type="GO" id="GO:0000981">
    <property type="term" value="F:DNA-binding transcription factor activity, RNA polymerase II-specific"/>
    <property type="evidence" value="ECO:0007669"/>
    <property type="project" value="InterPro"/>
</dbReference>
<dbReference type="CDD" id="cd12148">
    <property type="entry name" value="fungal_TF_MHR"/>
    <property type="match status" value="1"/>
</dbReference>
<dbReference type="InterPro" id="IPR007219">
    <property type="entry name" value="XnlR_reg_dom"/>
</dbReference>
<dbReference type="PROSITE" id="PS00463">
    <property type="entry name" value="ZN2_CY6_FUNGAL_1"/>
    <property type="match status" value="1"/>
</dbReference>
<feature type="compositionally biased region" description="Low complexity" evidence="6">
    <location>
        <begin position="23"/>
        <end position="38"/>
    </location>
</feature>
<dbReference type="Pfam" id="PF00172">
    <property type="entry name" value="Zn_clus"/>
    <property type="match status" value="1"/>
</dbReference>
<dbReference type="SMART" id="SM00066">
    <property type="entry name" value="GAL4"/>
    <property type="match status" value="1"/>
</dbReference>
<evidence type="ECO:0000256" key="5">
    <source>
        <dbReference type="ARBA" id="ARBA00023242"/>
    </source>
</evidence>
<dbReference type="PANTHER" id="PTHR47338:SF11">
    <property type="entry name" value="ZN(II)2CYS6 TRANSCRIPTION FACTOR (EUROFUNG)"/>
    <property type="match status" value="1"/>
</dbReference>
<dbReference type="Gene3D" id="4.10.240.10">
    <property type="entry name" value="Zn(2)-C6 fungal-type DNA-binding domain"/>
    <property type="match status" value="1"/>
</dbReference>
<feature type="compositionally biased region" description="Polar residues" evidence="6">
    <location>
        <begin position="214"/>
        <end position="226"/>
    </location>
</feature>
<feature type="compositionally biased region" description="Low complexity" evidence="6">
    <location>
        <begin position="84"/>
        <end position="95"/>
    </location>
</feature>
<accession>A0A2H4S5N5</accession>
<evidence type="ECO:0000256" key="2">
    <source>
        <dbReference type="ARBA" id="ARBA00022723"/>
    </source>
</evidence>
<dbReference type="EMBL" id="CP023322">
    <property type="protein sequence ID" value="ATY58421.1"/>
    <property type="molecule type" value="Genomic_DNA"/>
</dbReference>
<reference evidence="8 9" key="1">
    <citation type="journal article" date="2017" name="BMC Genomics">
        <title>Chromosome level assembly and secondary metabolite potential of the parasitic fungus Cordyceps militaris.</title>
        <authorList>
            <person name="Kramer G.J."/>
            <person name="Nodwell J.R."/>
        </authorList>
    </citation>
    <scope>NUCLEOTIDE SEQUENCE [LARGE SCALE GENOMIC DNA]</scope>
    <source>
        <strain evidence="8 9">ATCC 34164</strain>
    </source>
</reference>
<dbReference type="InterPro" id="IPR050815">
    <property type="entry name" value="TF_fung"/>
</dbReference>
<dbReference type="InterPro" id="IPR001138">
    <property type="entry name" value="Zn2Cys6_DnaBD"/>
</dbReference>
<evidence type="ECO:0000313" key="9">
    <source>
        <dbReference type="Proteomes" id="UP000323067"/>
    </source>
</evidence>
<dbReference type="AlphaFoldDB" id="A0A2H4S5N5"/>
<dbReference type="Pfam" id="PF04082">
    <property type="entry name" value="Fungal_trans"/>
    <property type="match status" value="1"/>
</dbReference>
<feature type="compositionally biased region" description="Basic and acidic residues" evidence="6">
    <location>
        <begin position="198"/>
        <end position="213"/>
    </location>
</feature>
<evidence type="ECO:0000256" key="6">
    <source>
        <dbReference type="SAM" id="MobiDB-lite"/>
    </source>
</evidence>
<keyword evidence="2" id="KW-0479">Metal-binding</keyword>
<proteinExistence type="predicted"/>
<dbReference type="Proteomes" id="UP000323067">
    <property type="component" value="Chromosome iv"/>
</dbReference>
<dbReference type="CDD" id="cd00067">
    <property type="entry name" value="GAL4"/>
    <property type="match status" value="1"/>
</dbReference>
<feature type="region of interest" description="Disordered" evidence="6">
    <location>
        <begin position="329"/>
        <end position="379"/>
    </location>
</feature>
<feature type="compositionally biased region" description="Basic and acidic residues" evidence="6">
    <location>
        <begin position="163"/>
        <end position="187"/>
    </location>
</feature>
<dbReference type="VEuPathDB" id="FungiDB:CCM_05618"/>
<dbReference type="GO" id="GO:0005634">
    <property type="term" value="C:nucleus"/>
    <property type="evidence" value="ECO:0007669"/>
    <property type="project" value="UniProtKB-SubCell"/>
</dbReference>
<comment type="subcellular location">
    <subcellularLocation>
        <location evidence="1">Nucleus</location>
    </subcellularLocation>
</comment>
<feature type="compositionally biased region" description="Basic and acidic residues" evidence="6">
    <location>
        <begin position="59"/>
        <end position="70"/>
    </location>
</feature>
<keyword evidence="3" id="KW-0805">Transcription regulation</keyword>
<organism evidence="8 9">
    <name type="scientific">Cordyceps militaris</name>
    <name type="common">Caterpillar fungus</name>
    <name type="synonym">Clavaria militaris</name>
    <dbReference type="NCBI Taxonomy" id="73501"/>
    <lineage>
        <taxon>Eukaryota</taxon>
        <taxon>Fungi</taxon>
        <taxon>Dikarya</taxon>
        <taxon>Ascomycota</taxon>
        <taxon>Pezizomycotina</taxon>
        <taxon>Sordariomycetes</taxon>
        <taxon>Hypocreomycetidae</taxon>
        <taxon>Hypocreales</taxon>
        <taxon>Cordycipitaceae</taxon>
        <taxon>Cordyceps</taxon>
    </lineage>
</organism>
<feature type="region of interest" description="Disordered" evidence="6">
    <location>
        <begin position="1"/>
        <end position="236"/>
    </location>
</feature>
<evidence type="ECO:0000313" key="8">
    <source>
        <dbReference type="EMBL" id="ATY58421.1"/>
    </source>
</evidence>
<dbReference type="PANTHER" id="PTHR47338">
    <property type="entry name" value="ZN(II)2CYS6 TRANSCRIPTION FACTOR (EUROFUNG)-RELATED"/>
    <property type="match status" value="1"/>
</dbReference>
<dbReference type="SUPFAM" id="SSF57701">
    <property type="entry name" value="Zn2/Cys6 DNA-binding domain"/>
    <property type="match status" value="1"/>
</dbReference>
<dbReference type="InterPro" id="IPR036864">
    <property type="entry name" value="Zn2-C6_fun-type_DNA-bd_sf"/>
</dbReference>
<dbReference type="GO" id="GO:0006351">
    <property type="term" value="P:DNA-templated transcription"/>
    <property type="evidence" value="ECO:0007669"/>
    <property type="project" value="InterPro"/>
</dbReference>
<evidence type="ECO:0000259" key="7">
    <source>
        <dbReference type="PROSITE" id="PS50048"/>
    </source>
</evidence>
<protein>
    <submittedName>
        <fullName evidence="8">C6 transcription factor</fullName>
    </submittedName>
</protein>
<feature type="domain" description="Zn(2)-C6 fungal-type" evidence="7">
    <location>
        <begin position="297"/>
        <end position="327"/>
    </location>
</feature>
<evidence type="ECO:0000256" key="4">
    <source>
        <dbReference type="ARBA" id="ARBA00023163"/>
    </source>
</evidence>
<dbReference type="GO" id="GO:0008270">
    <property type="term" value="F:zinc ion binding"/>
    <property type="evidence" value="ECO:0007669"/>
    <property type="project" value="InterPro"/>
</dbReference>
<dbReference type="VEuPathDB" id="FungiDB:A9K55_003002"/>
<dbReference type="OrthoDB" id="5426798at2759"/>
<name>A0A2H4S5N5_CORMI</name>
<sequence>MGSSTTFESLPRMALPDTPPELASPTATSFSSRSSPSADHVWASQALASLPMSKYDQTPGRDEADDRRESTPLNPSKPAERLQLPPFSSLFDPPSSMRPLNPLHGRPSHYPMHSPLDRPHALTPAPSQNSSLYFPSPAAQPRTTYDASAHEMGRSYSGSRSPRMSESRNQTDRELAWSHHETGRHEYMLGTQSTTRRHLPESRDGPMDDKKEQQPSSHSQAANASESAAPKNSLGPKIWTGNHFLPRFVRTAEVEGEGLCYFYDDETHCKTVIDGEAVNALWGVTKAGKPRKRLAIACVTCREKKIKCDPDFPRCVQCDKFGRTCKFKNAPRGGQTASPSTQPAELYNGKAMSSPRGSRDSRSPAAQLACHPSFDDGHHKRLKLGAETYSPSRGRSLAVSDAMDHSKSPQPSYRRPSDTGRISDEVLCCAWHTDVYASNPPLITDVVTKFFYHIESTMLLKFLPKTIWEAHLANSSHRKLPEDLMLLYSVLTVGVALSDGSRDIASEYAQVAHYAQKNLGMDCLQLVQSRILLAAYYMSVDRVYDANELLSSAWAAAASLQLNVELDKSTEANMTTYPFGMTRTGYKESRRRTLWSLFMLERFNGIFPNRCAMVNAEHLYIRLPTDNQSFENQIERTEPLFDPYSCTASTSLGSHNVLASLVEITHLWSECQATLYRIASRPAATADESTRIQTLAKKIRSWFTSLPEHLTFSPDNLKESLYTGSVGAFVSLHLLYHHAMIKVNRHHHSAGTLLGSQVQSCSAHKCFGHASGILELLQEFETLRRSQMVVTVHPRVASLALVDAVDTLTANGTLASLSSQINSSREALAFVEQLSHTWEDMARSKAVILKRLDDLLYIRKQGPRPASPMSGYRILSTSGDCRWQICEPIDSLLPKEMDIVYTMPL</sequence>
<dbReference type="GO" id="GO:0003677">
    <property type="term" value="F:DNA binding"/>
    <property type="evidence" value="ECO:0007669"/>
    <property type="project" value="InterPro"/>
</dbReference>
<evidence type="ECO:0000256" key="3">
    <source>
        <dbReference type="ARBA" id="ARBA00023015"/>
    </source>
</evidence>
<feature type="region of interest" description="Disordered" evidence="6">
    <location>
        <begin position="392"/>
        <end position="419"/>
    </location>
</feature>
<dbReference type="PROSITE" id="PS50048">
    <property type="entry name" value="ZN2_CY6_FUNGAL_2"/>
    <property type="match status" value="1"/>
</dbReference>
<keyword evidence="5" id="KW-0539">Nucleus</keyword>
<evidence type="ECO:0000256" key="1">
    <source>
        <dbReference type="ARBA" id="ARBA00004123"/>
    </source>
</evidence>
<gene>
    <name evidence="8" type="ORF">A9K55_003002</name>
</gene>
<keyword evidence="4" id="KW-0804">Transcription</keyword>